<dbReference type="InterPro" id="IPR013131">
    <property type="entry name" value="Mannitol_DH_N"/>
</dbReference>
<reference evidence="3 4" key="1">
    <citation type="journal article" date="2015" name="Plant Cell">
        <title>Oil accumulation by the oleaginous diatom Fistulifera solaris as revealed by the genome and transcriptome.</title>
        <authorList>
            <person name="Tanaka T."/>
            <person name="Maeda Y."/>
            <person name="Veluchamy A."/>
            <person name="Tanaka M."/>
            <person name="Abida H."/>
            <person name="Marechal E."/>
            <person name="Bowler C."/>
            <person name="Muto M."/>
            <person name="Sunaga Y."/>
            <person name="Tanaka M."/>
            <person name="Yoshino T."/>
            <person name="Taniguchi T."/>
            <person name="Fukuda Y."/>
            <person name="Nemoto M."/>
            <person name="Matsumoto M."/>
            <person name="Wong P.S."/>
            <person name="Aburatani S."/>
            <person name="Fujibuchi W."/>
        </authorList>
    </citation>
    <scope>NUCLEOTIDE SEQUENCE [LARGE SCALE GENOMIC DNA]</scope>
    <source>
        <strain evidence="3 4">JPCC DA0580</strain>
    </source>
</reference>
<evidence type="ECO:0000256" key="1">
    <source>
        <dbReference type="ARBA" id="ARBA00023002"/>
    </source>
</evidence>
<sequence length="544" mass="60930">MCRTEDSIMTSSPSSSPSYFCSLTTIDSICLGTGRFLRAVWVPALQAAHYHPVFIQPRGRSFVEDCLAKGDNVVSLPVDTVLASGEIQTDQYDCYGAFSWGTEQDQQAFYNKWWKSVSLDQTKPFLIAVGVTEAGLASADTEAMQQLFRFLCSLRTKAPTTKICVVNTDNVPLNGNVIRRHMMTLLQQQGGNDDDGQFLEERVVFLNSMVDRITSHRPNDVLVPRAEPQPAKALVVADLGNDLPPEFHTIPGVIIRNSIEALQQDVTWKLRIANGTHTAIAHALALCSCLQTTILSSPSSGIARTFLKYLDALVQDQILRVLPSEAQLVWDDWRQRLLHPHFGLSTFFITQNGAAKGGIRFGPTVADLLRQEQPVTVAMAWAFAVLLRWLTPAQTVNMTPMKKFRTRYRGWLNQFSREHVAAEYKQIKESSNTTEEYGDRLAFNLNEGWYDFRCTCMIQIDDLVYNLSHCLARGEGVCRVIIWAYLVAEDGGNMQEVAHLPYFETFVGAVHNLYADLILKNNVLDHLDELIGTNALGEDCQIMV</sequence>
<dbReference type="AlphaFoldDB" id="A0A1Z5K699"/>
<evidence type="ECO:0000313" key="3">
    <source>
        <dbReference type="EMBL" id="GAX21780.1"/>
    </source>
</evidence>
<dbReference type="SUPFAM" id="SSF51735">
    <property type="entry name" value="NAD(P)-binding Rossmann-fold domains"/>
    <property type="match status" value="1"/>
</dbReference>
<dbReference type="EMBL" id="BDSP01000172">
    <property type="protein sequence ID" value="GAX21780.1"/>
    <property type="molecule type" value="Genomic_DNA"/>
</dbReference>
<name>A0A1Z5K699_FISSO</name>
<dbReference type="Pfam" id="PF01232">
    <property type="entry name" value="Mannitol_dh"/>
    <property type="match status" value="1"/>
</dbReference>
<dbReference type="Gene3D" id="1.10.1040.10">
    <property type="entry name" value="N-(1-d-carboxylethyl)-l-norvaline Dehydrogenase, domain 2"/>
    <property type="match status" value="1"/>
</dbReference>
<dbReference type="InterPro" id="IPR050988">
    <property type="entry name" value="Mannitol_DH/Oxidoreductase"/>
</dbReference>
<dbReference type="Gene3D" id="3.40.50.720">
    <property type="entry name" value="NAD(P)-binding Rossmann-like Domain"/>
    <property type="match status" value="1"/>
</dbReference>
<accession>A0A1Z5K699</accession>
<dbReference type="GO" id="GO:0016616">
    <property type="term" value="F:oxidoreductase activity, acting on the CH-OH group of donors, NAD or NADP as acceptor"/>
    <property type="evidence" value="ECO:0007669"/>
    <property type="project" value="TreeGrafter"/>
</dbReference>
<gene>
    <name evidence="3" type="ORF">FisN_31Lh070</name>
</gene>
<dbReference type="OrthoDB" id="418169at2759"/>
<dbReference type="PANTHER" id="PTHR43362:SF1">
    <property type="entry name" value="MANNITOL DEHYDROGENASE 2-RELATED"/>
    <property type="match status" value="1"/>
</dbReference>
<dbReference type="PANTHER" id="PTHR43362">
    <property type="entry name" value="MANNITOL DEHYDROGENASE DSF1-RELATED"/>
    <property type="match status" value="1"/>
</dbReference>
<evidence type="ECO:0000259" key="2">
    <source>
        <dbReference type="Pfam" id="PF01232"/>
    </source>
</evidence>
<feature type="domain" description="Mannitol dehydrogenase N-terminal" evidence="2">
    <location>
        <begin position="31"/>
        <end position="216"/>
    </location>
</feature>
<organism evidence="3 4">
    <name type="scientific">Fistulifera solaris</name>
    <name type="common">Oleaginous diatom</name>
    <dbReference type="NCBI Taxonomy" id="1519565"/>
    <lineage>
        <taxon>Eukaryota</taxon>
        <taxon>Sar</taxon>
        <taxon>Stramenopiles</taxon>
        <taxon>Ochrophyta</taxon>
        <taxon>Bacillariophyta</taxon>
        <taxon>Bacillariophyceae</taxon>
        <taxon>Bacillariophycidae</taxon>
        <taxon>Naviculales</taxon>
        <taxon>Naviculaceae</taxon>
        <taxon>Fistulifera</taxon>
    </lineage>
</organism>
<keyword evidence="1" id="KW-0560">Oxidoreductase</keyword>
<dbReference type="InterPro" id="IPR036291">
    <property type="entry name" value="NAD(P)-bd_dom_sf"/>
</dbReference>
<comment type="caution">
    <text evidence="3">The sequence shown here is derived from an EMBL/GenBank/DDBJ whole genome shotgun (WGS) entry which is preliminary data.</text>
</comment>
<proteinExistence type="predicted"/>
<dbReference type="Proteomes" id="UP000198406">
    <property type="component" value="Unassembled WGS sequence"/>
</dbReference>
<dbReference type="InParanoid" id="A0A1Z5K699"/>
<evidence type="ECO:0000313" key="4">
    <source>
        <dbReference type="Proteomes" id="UP000198406"/>
    </source>
</evidence>
<protein>
    <recommendedName>
        <fullName evidence="2">Mannitol dehydrogenase N-terminal domain-containing protein</fullName>
    </recommendedName>
</protein>
<dbReference type="InterPro" id="IPR013328">
    <property type="entry name" value="6PGD_dom2"/>
</dbReference>
<keyword evidence="4" id="KW-1185">Reference proteome</keyword>